<accession>A0A9D9H4D5</accession>
<dbReference type="GO" id="GO:0017089">
    <property type="term" value="F:glycolipid transfer activity"/>
    <property type="evidence" value="ECO:0007669"/>
    <property type="project" value="TreeGrafter"/>
</dbReference>
<sequence length="174" mass="18970">MRKLLLIALSLLLITSCSFRSGDEESHEKAVLPDIILENADYTLGQRDENPIYINSTRMTFFSHDHKAIVENISFTSYNDDGSIAVEGSAGHGEIDTDSRTMNLSGGVSLKASSGDMMIEAESLIFDSENGEIEADGNVRVSSEDGVFAGTGFRGDLLEEVYAFRTITEGVFEL</sequence>
<dbReference type="PROSITE" id="PS51257">
    <property type="entry name" value="PROKAR_LIPOPROTEIN"/>
    <property type="match status" value="1"/>
</dbReference>
<dbReference type="Proteomes" id="UP000823615">
    <property type="component" value="Unassembled WGS sequence"/>
</dbReference>
<evidence type="ECO:0000256" key="4">
    <source>
        <dbReference type="ARBA" id="ARBA00022989"/>
    </source>
</evidence>
<dbReference type="Gene3D" id="2.60.450.10">
    <property type="entry name" value="Lipopolysaccharide (LPS) transport protein A like domain"/>
    <property type="match status" value="1"/>
</dbReference>
<keyword evidence="1" id="KW-1003">Cell membrane</keyword>
<reference evidence="7" key="2">
    <citation type="journal article" date="2021" name="PeerJ">
        <title>Extensive microbial diversity within the chicken gut microbiome revealed by metagenomics and culture.</title>
        <authorList>
            <person name="Gilroy R."/>
            <person name="Ravi A."/>
            <person name="Getino M."/>
            <person name="Pursley I."/>
            <person name="Horton D.L."/>
            <person name="Alikhan N.F."/>
            <person name="Baker D."/>
            <person name="Gharbi K."/>
            <person name="Hall N."/>
            <person name="Watson M."/>
            <person name="Adriaenssens E.M."/>
            <person name="Foster-Nyarko E."/>
            <person name="Jarju S."/>
            <person name="Secka A."/>
            <person name="Antonio M."/>
            <person name="Oren A."/>
            <person name="Chaudhuri R.R."/>
            <person name="La Ragione R."/>
            <person name="Hildebrand F."/>
            <person name="Pallen M.J."/>
        </authorList>
    </citation>
    <scope>NUCLEOTIDE SEQUENCE</scope>
    <source>
        <strain evidence="7">7293</strain>
    </source>
</reference>
<dbReference type="EMBL" id="JADIMT010000039">
    <property type="protein sequence ID" value="MBO8435951.1"/>
    <property type="molecule type" value="Genomic_DNA"/>
</dbReference>
<evidence type="ECO:0000256" key="6">
    <source>
        <dbReference type="SAM" id="SignalP"/>
    </source>
</evidence>
<dbReference type="GO" id="GO:0005886">
    <property type="term" value="C:plasma membrane"/>
    <property type="evidence" value="ECO:0007669"/>
    <property type="project" value="InterPro"/>
</dbReference>
<gene>
    <name evidence="7" type="primary">lptC</name>
    <name evidence="7" type="ORF">IAA97_03120</name>
</gene>
<dbReference type="InterPro" id="IPR010664">
    <property type="entry name" value="LipoPS_assembly_LptC-rel"/>
</dbReference>
<feature type="chain" id="PRO_5038542799" evidence="6">
    <location>
        <begin position="22"/>
        <end position="174"/>
    </location>
</feature>
<dbReference type="AlphaFoldDB" id="A0A9D9H4D5"/>
<dbReference type="InterPro" id="IPR026265">
    <property type="entry name" value="LptC"/>
</dbReference>
<feature type="signal peptide" evidence="6">
    <location>
        <begin position="1"/>
        <end position="21"/>
    </location>
</feature>
<organism evidence="7 8">
    <name type="scientific">Candidatus Ornithospirochaeta stercoripullorum</name>
    <dbReference type="NCBI Taxonomy" id="2840899"/>
    <lineage>
        <taxon>Bacteria</taxon>
        <taxon>Pseudomonadati</taxon>
        <taxon>Spirochaetota</taxon>
        <taxon>Spirochaetia</taxon>
        <taxon>Spirochaetales</taxon>
        <taxon>Spirochaetaceae</taxon>
        <taxon>Spirochaetaceae incertae sedis</taxon>
        <taxon>Candidatus Ornithospirochaeta</taxon>
    </lineage>
</organism>
<dbReference type="GO" id="GO:0015221">
    <property type="term" value="F:lipopolysaccharide transmembrane transporter activity"/>
    <property type="evidence" value="ECO:0007669"/>
    <property type="project" value="InterPro"/>
</dbReference>
<keyword evidence="6" id="KW-0732">Signal</keyword>
<proteinExistence type="predicted"/>
<keyword evidence="3" id="KW-0812">Transmembrane</keyword>
<evidence type="ECO:0000256" key="2">
    <source>
        <dbReference type="ARBA" id="ARBA00022519"/>
    </source>
</evidence>
<name>A0A9D9H4D5_9SPIO</name>
<protein>
    <submittedName>
        <fullName evidence="7">LPS export ABC transporter periplasmic protein LptC</fullName>
    </submittedName>
</protein>
<dbReference type="PANTHER" id="PTHR37481">
    <property type="entry name" value="LIPOPOLYSACCHARIDE EXPORT SYSTEM PROTEIN LPTC"/>
    <property type="match status" value="1"/>
</dbReference>
<keyword evidence="5" id="KW-0472">Membrane</keyword>
<dbReference type="NCBIfam" id="TIGR04409">
    <property type="entry name" value="LptC_YrbK"/>
    <property type="match status" value="1"/>
</dbReference>
<evidence type="ECO:0000313" key="8">
    <source>
        <dbReference type="Proteomes" id="UP000823615"/>
    </source>
</evidence>
<evidence type="ECO:0000256" key="1">
    <source>
        <dbReference type="ARBA" id="ARBA00022475"/>
    </source>
</evidence>
<evidence type="ECO:0000256" key="3">
    <source>
        <dbReference type="ARBA" id="ARBA00022692"/>
    </source>
</evidence>
<keyword evidence="2" id="KW-0997">Cell inner membrane</keyword>
<dbReference type="GO" id="GO:0030288">
    <property type="term" value="C:outer membrane-bounded periplasmic space"/>
    <property type="evidence" value="ECO:0007669"/>
    <property type="project" value="TreeGrafter"/>
</dbReference>
<dbReference type="Pfam" id="PF06835">
    <property type="entry name" value="LptC"/>
    <property type="match status" value="1"/>
</dbReference>
<dbReference type="InterPro" id="IPR052363">
    <property type="entry name" value="LPS_export_LptC"/>
</dbReference>
<comment type="caution">
    <text evidence="7">The sequence shown here is derived from an EMBL/GenBank/DDBJ whole genome shotgun (WGS) entry which is preliminary data.</text>
</comment>
<evidence type="ECO:0000256" key="5">
    <source>
        <dbReference type="ARBA" id="ARBA00023136"/>
    </source>
</evidence>
<reference evidence="7" key="1">
    <citation type="submission" date="2020-10" db="EMBL/GenBank/DDBJ databases">
        <authorList>
            <person name="Gilroy R."/>
        </authorList>
    </citation>
    <scope>NUCLEOTIDE SEQUENCE</scope>
    <source>
        <strain evidence="7">7293</strain>
    </source>
</reference>
<evidence type="ECO:0000313" key="7">
    <source>
        <dbReference type="EMBL" id="MBO8435951.1"/>
    </source>
</evidence>
<dbReference type="PANTHER" id="PTHR37481:SF1">
    <property type="entry name" value="LIPOPOLYSACCHARIDE EXPORT SYSTEM PROTEIN LPTC"/>
    <property type="match status" value="1"/>
</dbReference>
<keyword evidence="4" id="KW-1133">Transmembrane helix</keyword>